<gene>
    <name evidence="2" type="ORF">ACIPUP_20560</name>
</gene>
<dbReference type="EMBL" id="JBIXLL010000015">
    <property type="protein sequence ID" value="MFJ5431530.1"/>
    <property type="molecule type" value="Genomic_DNA"/>
</dbReference>
<feature type="transmembrane region" description="Helical" evidence="1">
    <location>
        <begin position="217"/>
        <end position="238"/>
    </location>
</feature>
<feature type="transmembrane region" description="Helical" evidence="1">
    <location>
        <begin position="77"/>
        <end position="96"/>
    </location>
</feature>
<keyword evidence="3" id="KW-1185">Reference proteome</keyword>
<feature type="transmembrane region" description="Helical" evidence="1">
    <location>
        <begin position="108"/>
        <end position="129"/>
    </location>
</feature>
<evidence type="ECO:0000313" key="2">
    <source>
        <dbReference type="EMBL" id="MFJ5431530.1"/>
    </source>
</evidence>
<evidence type="ECO:0000256" key="1">
    <source>
        <dbReference type="SAM" id="Phobius"/>
    </source>
</evidence>
<accession>A0ABW8GGE3</accession>
<feature type="transmembrane region" description="Helical" evidence="1">
    <location>
        <begin position="335"/>
        <end position="361"/>
    </location>
</feature>
<feature type="transmembrane region" description="Helical" evidence="1">
    <location>
        <begin position="305"/>
        <end position="323"/>
    </location>
</feature>
<keyword evidence="1" id="KW-0812">Transmembrane</keyword>
<organism evidence="2 3">
    <name type="scientific">Pectobacterium actinidiae</name>
    <dbReference type="NCBI Taxonomy" id="1507808"/>
    <lineage>
        <taxon>Bacteria</taxon>
        <taxon>Pseudomonadati</taxon>
        <taxon>Pseudomonadota</taxon>
        <taxon>Gammaproteobacteria</taxon>
        <taxon>Enterobacterales</taxon>
        <taxon>Pectobacteriaceae</taxon>
        <taxon>Pectobacterium</taxon>
    </lineage>
</organism>
<feature type="transmembrane region" description="Helical" evidence="1">
    <location>
        <begin position="180"/>
        <end position="211"/>
    </location>
</feature>
<keyword evidence="1" id="KW-1133">Transmembrane helix</keyword>
<keyword evidence="1" id="KW-0472">Membrane</keyword>
<feature type="transmembrane region" description="Helical" evidence="1">
    <location>
        <begin position="156"/>
        <end position="173"/>
    </location>
</feature>
<dbReference type="Proteomes" id="UP001617689">
    <property type="component" value="Unassembled WGS sequence"/>
</dbReference>
<evidence type="ECO:0008006" key="4">
    <source>
        <dbReference type="Google" id="ProtNLM"/>
    </source>
</evidence>
<feature type="transmembrane region" description="Helical" evidence="1">
    <location>
        <begin position="49"/>
        <end position="71"/>
    </location>
</feature>
<name>A0ABW8GGE3_9GAMM</name>
<proteinExistence type="predicted"/>
<dbReference type="RefSeq" id="WP_349882437.1">
    <property type="nucleotide sequence ID" value="NZ_JBEHFJ010000016.1"/>
</dbReference>
<feature type="transmembrane region" description="Helical" evidence="1">
    <location>
        <begin position="25"/>
        <end position="42"/>
    </location>
</feature>
<reference evidence="2 3" key="1">
    <citation type="submission" date="2024-10" db="EMBL/GenBank/DDBJ databases">
        <authorList>
            <person name="Lu C.-H."/>
        </authorList>
    </citation>
    <scope>NUCLEOTIDE SEQUENCE [LARGE SCALE GENOMIC DNA]</scope>
    <source>
        <strain evidence="2 3">22ZTDG03-2</strain>
    </source>
</reference>
<protein>
    <recommendedName>
        <fullName evidence="4">Polymerase</fullName>
    </recommendedName>
</protein>
<evidence type="ECO:0000313" key="3">
    <source>
        <dbReference type="Proteomes" id="UP001617689"/>
    </source>
</evidence>
<sequence>MMAALFISFILFSFIIDSGGPIGIRMLSLGIVFCVGTWNFFFKRKKIDIYFFISVLFLLFFSIIGFISAAVNGIDASAAYIWILPVVSVPVFYFFFISFSSENLIKGVVYTGWIFSVVILITFFSLYLLGESSVSIIQNYELPGWFYIRPDGYPQVYFQATLVLVLITIYSYFQGFKKSAFVFCFILLMCLSRFGFSTSIAFILLGAMGWILYIRKYITSIFIFQSAFFLIACLVMYLQVGMDYVMDGSGFHIREGHLISIFNTMSLDNLIIGMGPGSEVYSIGFEKLTDNIEISQLELIRKYGFLGYFIYTIALFFMLTSFVKKEKFAEAYAIYGFYIASYSNPVLLSFSFSVFAGCFLATKARELKNKNDGV</sequence>
<comment type="caution">
    <text evidence="2">The sequence shown here is derived from an EMBL/GenBank/DDBJ whole genome shotgun (WGS) entry which is preliminary data.</text>
</comment>